<feature type="transmembrane region" description="Helical" evidence="2">
    <location>
        <begin position="197"/>
        <end position="215"/>
    </location>
</feature>
<evidence type="ECO:0000259" key="3">
    <source>
        <dbReference type="Pfam" id="PF01841"/>
    </source>
</evidence>
<feature type="transmembrane region" description="Helical" evidence="2">
    <location>
        <begin position="688"/>
        <end position="718"/>
    </location>
</feature>
<feature type="transmembrane region" description="Helical" evidence="2">
    <location>
        <begin position="46"/>
        <end position="66"/>
    </location>
</feature>
<keyword evidence="2" id="KW-1133">Transmembrane helix</keyword>
<proteinExistence type="predicted"/>
<feature type="transmembrane region" description="Helical" evidence="2">
    <location>
        <begin position="20"/>
        <end position="40"/>
    </location>
</feature>
<dbReference type="InterPro" id="IPR038765">
    <property type="entry name" value="Papain-like_cys_pep_sf"/>
</dbReference>
<feature type="compositionally biased region" description="Polar residues" evidence="1">
    <location>
        <begin position="653"/>
        <end position="663"/>
    </location>
</feature>
<keyword evidence="5" id="KW-1185">Reference proteome</keyword>
<sequence length="840" mass="89875">MSERRRRAATNVRSEGRFLAINAAFLIGMIVLGAVAAWPIYETPAFVILVAVSVVLAAAVAFTAFIRSWSWLTVVLLTLGAYLVIGVPLAVPDALASLGELVGGFLTLLTASVFGWKQLVTVTIPVGTYQGLLVPALLVFLFGTVGALSIAWRAKKTYWIALPVAFAVQLFGLIFGSAVPSGSSTIAGLPLLDPRELALGLASFLLALGFLVWRVSYARRVAVRLAQSEGGVRQGRSGLGALVRRVSLAVVILLVSLGASAALLPVVAATNEREVLRTTIEPEVRLRDYTSPLSQYRSYFDEQSYDSELFTVEGEQPAGTRLRLAVLSYYDGEVFRVTDPNADDTNEKTAFIRIPYRLSPDAGGGSEEKVAVTVGDYSGIWMPTVGSLVSASFEGAGSTALTEDFFYNEATSSAVNLGVLAKGDSYVIDAVVGAGTASLGDLVAPDSREGLVDEALIPKSLVNWVRAQELSSSGSGLQELIERLRARGYLSHGLSVGEPVPEGEAEEAEPLAPTWADDLGDYSFKPSFAGHSVGRIDELFTSLLEKQNSTNDTADTQLVSAVGDDEQFAVAAALVAQHLGFPARVVLGFALDDVGQTGEPLPACEAGVCEGKNLTAWLEVQGASGEWATVDVTPQHSDPLDPVNENLRDPENSTEVIQDSATEQLPPDASPSGGDQQDNSDDDNGIDLAWLAAVLRIVGLSLLALLVLLSPFVTILVAKATRRRDRMKETVPEKRIVGGWDEYVDAALDHGLPAPTTQTRTELARSYGSPRGVQLARFADRAVFDATEPVDADGDTFWEIVEAERLAFSAGLTRWQRLRAALSLRSFTNYLRSQLPTTKR</sequence>
<name>A0A4Q9GS74_9MICO</name>
<dbReference type="Pfam" id="PF01841">
    <property type="entry name" value="Transglut_core"/>
    <property type="match status" value="1"/>
</dbReference>
<organism evidence="4 5">
    <name type="scientific">Glaciihabitans arcticus</name>
    <dbReference type="NCBI Taxonomy" id="2668039"/>
    <lineage>
        <taxon>Bacteria</taxon>
        <taxon>Bacillati</taxon>
        <taxon>Actinomycetota</taxon>
        <taxon>Actinomycetes</taxon>
        <taxon>Micrococcales</taxon>
        <taxon>Microbacteriaceae</taxon>
        <taxon>Glaciihabitans</taxon>
    </lineage>
</organism>
<evidence type="ECO:0000256" key="1">
    <source>
        <dbReference type="SAM" id="MobiDB-lite"/>
    </source>
</evidence>
<accession>A0A4Q9GS74</accession>
<dbReference type="AlphaFoldDB" id="A0A4Q9GS74"/>
<feature type="transmembrane region" description="Helical" evidence="2">
    <location>
        <begin position="246"/>
        <end position="268"/>
    </location>
</feature>
<dbReference type="SUPFAM" id="SSF54001">
    <property type="entry name" value="Cysteine proteinases"/>
    <property type="match status" value="1"/>
</dbReference>
<feature type="region of interest" description="Disordered" evidence="1">
    <location>
        <begin position="631"/>
        <end position="681"/>
    </location>
</feature>
<keyword evidence="2" id="KW-0472">Membrane</keyword>
<dbReference type="RefSeq" id="WP_130981965.1">
    <property type="nucleotide sequence ID" value="NZ_SISG01000001.1"/>
</dbReference>
<evidence type="ECO:0000313" key="5">
    <source>
        <dbReference type="Proteomes" id="UP000294194"/>
    </source>
</evidence>
<feature type="transmembrane region" description="Helical" evidence="2">
    <location>
        <begin position="71"/>
        <end position="91"/>
    </location>
</feature>
<feature type="transmembrane region" description="Helical" evidence="2">
    <location>
        <begin position="132"/>
        <end position="151"/>
    </location>
</feature>
<feature type="domain" description="Transglutaminase-like" evidence="3">
    <location>
        <begin position="547"/>
        <end position="631"/>
    </location>
</feature>
<feature type="transmembrane region" description="Helical" evidence="2">
    <location>
        <begin position="158"/>
        <end position="177"/>
    </location>
</feature>
<gene>
    <name evidence="4" type="ORF">EYE40_10895</name>
</gene>
<comment type="caution">
    <text evidence="4">The sequence shown here is derived from an EMBL/GenBank/DDBJ whole genome shotgun (WGS) entry which is preliminary data.</text>
</comment>
<reference evidence="5" key="1">
    <citation type="submission" date="2019-02" db="EMBL/GenBank/DDBJ databases">
        <title>Glaciihabitans arcticus sp. nov., a psychrotolerant bacterium isolated from polar soil.</title>
        <authorList>
            <person name="Dahal R.H."/>
        </authorList>
    </citation>
    <scope>NUCLEOTIDE SEQUENCE [LARGE SCALE GENOMIC DNA]</scope>
    <source>
        <strain evidence="5">RP-3-7</strain>
    </source>
</reference>
<evidence type="ECO:0000313" key="4">
    <source>
        <dbReference type="EMBL" id="TBN57856.1"/>
    </source>
</evidence>
<dbReference type="Proteomes" id="UP000294194">
    <property type="component" value="Unassembled WGS sequence"/>
</dbReference>
<protein>
    <recommendedName>
        <fullName evidence="3">Transglutaminase-like domain-containing protein</fullName>
    </recommendedName>
</protein>
<evidence type="ECO:0000256" key="2">
    <source>
        <dbReference type="SAM" id="Phobius"/>
    </source>
</evidence>
<keyword evidence="2" id="KW-0812">Transmembrane</keyword>
<dbReference type="EMBL" id="SISG01000001">
    <property type="protein sequence ID" value="TBN57856.1"/>
    <property type="molecule type" value="Genomic_DNA"/>
</dbReference>
<dbReference type="InterPro" id="IPR002931">
    <property type="entry name" value="Transglutaminase-like"/>
</dbReference>